<dbReference type="SMART" id="SM00382">
    <property type="entry name" value="AAA"/>
    <property type="match status" value="1"/>
</dbReference>
<dbReference type="InterPro" id="IPR050334">
    <property type="entry name" value="Molybdenum_import_ModC"/>
</dbReference>
<proteinExistence type="predicted"/>
<evidence type="ECO:0000256" key="5">
    <source>
        <dbReference type="ARBA" id="ARBA00022741"/>
    </source>
</evidence>
<dbReference type="SUPFAM" id="SSF52540">
    <property type="entry name" value="P-loop containing nucleoside triphosphate hydrolases"/>
    <property type="match status" value="1"/>
</dbReference>
<evidence type="ECO:0000256" key="7">
    <source>
        <dbReference type="ARBA" id="ARBA00022967"/>
    </source>
</evidence>
<keyword evidence="1" id="KW-0813">Transport</keyword>
<evidence type="ECO:0000313" key="12">
    <source>
        <dbReference type="EMBL" id="MDU0354737.1"/>
    </source>
</evidence>
<keyword evidence="3 9" id="KW-0500">Molybdenum</keyword>
<evidence type="ECO:0000259" key="11">
    <source>
        <dbReference type="PROSITE" id="PS51866"/>
    </source>
</evidence>
<evidence type="ECO:0000256" key="6">
    <source>
        <dbReference type="ARBA" id="ARBA00022840"/>
    </source>
</evidence>
<keyword evidence="8" id="KW-0472">Membrane</keyword>
<evidence type="ECO:0000256" key="3">
    <source>
        <dbReference type="ARBA" id="ARBA00022505"/>
    </source>
</evidence>
<organism evidence="12 13">
    <name type="scientific">Paraglaciecola aquimarina</name>
    <dbReference type="NCBI Taxonomy" id="1235557"/>
    <lineage>
        <taxon>Bacteria</taxon>
        <taxon>Pseudomonadati</taxon>
        <taxon>Pseudomonadota</taxon>
        <taxon>Gammaproteobacteria</taxon>
        <taxon>Alteromonadales</taxon>
        <taxon>Alteromonadaceae</taxon>
        <taxon>Paraglaciecola</taxon>
    </lineage>
</organism>
<keyword evidence="5" id="KW-0547">Nucleotide-binding</keyword>
<dbReference type="PROSITE" id="PS00211">
    <property type="entry name" value="ABC_TRANSPORTER_1"/>
    <property type="match status" value="1"/>
</dbReference>
<keyword evidence="4" id="KW-0997">Cell inner membrane</keyword>
<name>A0ABU3SXN9_9ALTE</name>
<dbReference type="Pfam" id="PF03459">
    <property type="entry name" value="TOBE"/>
    <property type="match status" value="1"/>
</dbReference>
<keyword evidence="2" id="KW-1003">Cell membrane</keyword>
<gene>
    <name evidence="12" type="primary">modC</name>
    <name evidence="12" type="ORF">RS130_13155</name>
</gene>
<dbReference type="PANTHER" id="PTHR43514:SF10">
    <property type="entry name" value="MOLYBDENUM IMPORT ATP-BINDING PROTEIN MODC 2"/>
    <property type="match status" value="1"/>
</dbReference>
<feature type="domain" description="Mop" evidence="11">
    <location>
        <begin position="294"/>
        <end position="359"/>
    </location>
</feature>
<keyword evidence="7" id="KW-1278">Translocase</keyword>
<accession>A0ABU3SXN9</accession>
<reference evidence="12 13" key="1">
    <citation type="submission" date="2023-10" db="EMBL/GenBank/DDBJ databases">
        <title>Glaciecola aquimarina strain GGW-M5 nov., isolated from a coastal seawater.</title>
        <authorList>
            <person name="Bayburt H."/>
            <person name="Kim J.M."/>
            <person name="Choi B.J."/>
            <person name="Jeon C.O."/>
        </authorList>
    </citation>
    <scope>NUCLEOTIDE SEQUENCE [LARGE SCALE GENOMIC DNA]</scope>
    <source>
        <strain evidence="12 13">KCTC 32108</strain>
    </source>
</reference>
<evidence type="ECO:0000313" key="13">
    <source>
        <dbReference type="Proteomes" id="UP001247805"/>
    </source>
</evidence>
<dbReference type="Gene3D" id="2.40.50.100">
    <property type="match status" value="1"/>
</dbReference>
<evidence type="ECO:0000256" key="2">
    <source>
        <dbReference type="ARBA" id="ARBA00022475"/>
    </source>
</evidence>
<protein>
    <submittedName>
        <fullName evidence="12">Molybdenum ABC transporter ATP-binding protein</fullName>
    </submittedName>
</protein>
<dbReference type="EMBL" id="JAWDIO010000002">
    <property type="protein sequence ID" value="MDU0354737.1"/>
    <property type="molecule type" value="Genomic_DNA"/>
</dbReference>
<dbReference type="PROSITE" id="PS51866">
    <property type="entry name" value="MOP"/>
    <property type="match status" value="1"/>
</dbReference>
<dbReference type="PANTHER" id="PTHR43514">
    <property type="entry name" value="ABC TRANSPORTER I FAMILY MEMBER 10"/>
    <property type="match status" value="1"/>
</dbReference>
<dbReference type="NCBIfam" id="TIGR02142">
    <property type="entry name" value="modC_ABC"/>
    <property type="match status" value="1"/>
</dbReference>
<dbReference type="InterPro" id="IPR027417">
    <property type="entry name" value="P-loop_NTPase"/>
</dbReference>
<keyword evidence="13" id="KW-1185">Reference proteome</keyword>
<sequence length="359" mass="39543">MEKTNISISFTLGGKQPYLDVHTDMPSKGVTAILGESGSGKTSLLRCIAGLEKAPHGRCWVNGRIWQDKQYFVKTHKRKLGYVFQEASLFAHLTAKNNLLYAIKRSTNKCDQGQLNKVIDVLGLQLVLGKYPAQLSGGERQRVAIARAILAQPNILLMDEPLASLDSARKQEVLPYLERLAGMFELPILYVTHAMDEVMRLADYGLVMKEGRIIAQGKVPELFNDCHLQVVPETELGAVLECQVVAIDNAWSLMKVNFVGGQLWIPAHENSQGAKCRVRILASDISICLQPPVDNSILNQLEVEIKQIDLDEHPAMALLTLTCGGSQLLARLTQKSVADLGLVVGINVWAMIKSVAIVR</sequence>
<feature type="domain" description="ABC transporter" evidence="10">
    <location>
        <begin position="1"/>
        <end position="235"/>
    </location>
</feature>
<evidence type="ECO:0000256" key="8">
    <source>
        <dbReference type="ARBA" id="ARBA00023136"/>
    </source>
</evidence>
<dbReference type="GO" id="GO:0005524">
    <property type="term" value="F:ATP binding"/>
    <property type="evidence" value="ECO:0007669"/>
    <property type="project" value="UniProtKB-KW"/>
</dbReference>
<dbReference type="InterPro" id="IPR005116">
    <property type="entry name" value="Transp-assoc_OB_typ1"/>
</dbReference>
<evidence type="ECO:0000259" key="10">
    <source>
        <dbReference type="PROSITE" id="PS50893"/>
    </source>
</evidence>
<dbReference type="RefSeq" id="WP_316026317.1">
    <property type="nucleotide sequence ID" value="NZ_JAWDIO010000002.1"/>
</dbReference>
<evidence type="ECO:0000256" key="9">
    <source>
        <dbReference type="PROSITE-ProRule" id="PRU01213"/>
    </source>
</evidence>
<dbReference type="PROSITE" id="PS50893">
    <property type="entry name" value="ABC_TRANSPORTER_2"/>
    <property type="match status" value="1"/>
</dbReference>
<dbReference type="Gene3D" id="3.40.50.300">
    <property type="entry name" value="P-loop containing nucleotide triphosphate hydrolases"/>
    <property type="match status" value="1"/>
</dbReference>
<keyword evidence="6 12" id="KW-0067">ATP-binding</keyword>
<dbReference type="InterPro" id="IPR003439">
    <property type="entry name" value="ABC_transporter-like_ATP-bd"/>
</dbReference>
<dbReference type="SUPFAM" id="SSF50331">
    <property type="entry name" value="MOP-like"/>
    <property type="match status" value="1"/>
</dbReference>
<dbReference type="InterPro" id="IPR011868">
    <property type="entry name" value="ModC_ABC_ATP-bd"/>
</dbReference>
<dbReference type="Proteomes" id="UP001247805">
    <property type="component" value="Unassembled WGS sequence"/>
</dbReference>
<dbReference type="InterPro" id="IPR017871">
    <property type="entry name" value="ABC_transporter-like_CS"/>
</dbReference>
<evidence type="ECO:0000256" key="4">
    <source>
        <dbReference type="ARBA" id="ARBA00022519"/>
    </source>
</evidence>
<dbReference type="Pfam" id="PF00005">
    <property type="entry name" value="ABC_tran"/>
    <property type="match status" value="1"/>
</dbReference>
<dbReference type="InterPro" id="IPR003593">
    <property type="entry name" value="AAA+_ATPase"/>
</dbReference>
<dbReference type="InterPro" id="IPR008995">
    <property type="entry name" value="Mo/tungstate-bd_C_term_dom"/>
</dbReference>
<evidence type="ECO:0000256" key="1">
    <source>
        <dbReference type="ARBA" id="ARBA00022448"/>
    </source>
</evidence>
<comment type="caution">
    <text evidence="12">The sequence shown here is derived from an EMBL/GenBank/DDBJ whole genome shotgun (WGS) entry which is preliminary data.</text>
</comment>
<dbReference type="InterPro" id="IPR004606">
    <property type="entry name" value="Mop_domain"/>
</dbReference>